<evidence type="ECO:0000259" key="2">
    <source>
        <dbReference type="Pfam" id="PF23584"/>
    </source>
</evidence>
<evidence type="ECO:0000313" key="3">
    <source>
        <dbReference type="EMBL" id="KAG9249582.1"/>
    </source>
</evidence>
<feature type="domain" description="DUF7136" evidence="2">
    <location>
        <begin position="38"/>
        <end position="246"/>
    </location>
</feature>
<name>A0A9P8CK14_9HYPO</name>
<accession>A0A9P8CK14</accession>
<keyword evidence="4" id="KW-1185">Reference proteome</keyword>
<dbReference type="RefSeq" id="XP_046113506.1">
    <property type="nucleotide sequence ID" value="XM_046260022.1"/>
</dbReference>
<comment type="caution">
    <text evidence="3">The sequence shown here is derived from an EMBL/GenBank/DDBJ whole genome shotgun (WGS) entry which is preliminary data.</text>
</comment>
<dbReference type="GeneID" id="70290925"/>
<dbReference type="AlphaFoldDB" id="A0A9P8CK14"/>
<dbReference type="OrthoDB" id="4490227at2759"/>
<feature type="chain" id="PRO_5040452426" description="DUF7136 domain-containing protein" evidence="1">
    <location>
        <begin position="26"/>
        <end position="288"/>
    </location>
</feature>
<evidence type="ECO:0000313" key="4">
    <source>
        <dbReference type="Proteomes" id="UP000887229"/>
    </source>
</evidence>
<reference evidence="3" key="1">
    <citation type="journal article" date="2021" name="IMA Fungus">
        <title>Genomic characterization of three marine fungi, including Emericellopsis atlantica sp. nov. with signatures of a generalist lifestyle and marine biomass degradation.</title>
        <authorList>
            <person name="Hagestad O.C."/>
            <person name="Hou L."/>
            <person name="Andersen J.H."/>
            <person name="Hansen E.H."/>
            <person name="Altermark B."/>
            <person name="Li C."/>
            <person name="Kuhnert E."/>
            <person name="Cox R.J."/>
            <person name="Crous P.W."/>
            <person name="Spatafora J.W."/>
            <person name="Lail K."/>
            <person name="Amirebrahimi M."/>
            <person name="Lipzen A."/>
            <person name="Pangilinan J."/>
            <person name="Andreopoulos W."/>
            <person name="Hayes R.D."/>
            <person name="Ng V."/>
            <person name="Grigoriev I.V."/>
            <person name="Jackson S.A."/>
            <person name="Sutton T.D.S."/>
            <person name="Dobson A.D.W."/>
            <person name="Rama T."/>
        </authorList>
    </citation>
    <scope>NUCLEOTIDE SEQUENCE</scope>
    <source>
        <strain evidence="3">TS7</strain>
    </source>
</reference>
<organism evidence="3 4">
    <name type="scientific">Emericellopsis atlantica</name>
    <dbReference type="NCBI Taxonomy" id="2614577"/>
    <lineage>
        <taxon>Eukaryota</taxon>
        <taxon>Fungi</taxon>
        <taxon>Dikarya</taxon>
        <taxon>Ascomycota</taxon>
        <taxon>Pezizomycotina</taxon>
        <taxon>Sordariomycetes</taxon>
        <taxon>Hypocreomycetidae</taxon>
        <taxon>Hypocreales</taxon>
        <taxon>Bionectriaceae</taxon>
        <taxon>Emericellopsis</taxon>
    </lineage>
</organism>
<sequence length="288" mass="31745">MAILSRWLQLVTWACALSCSTVATAASDDLPDFDDLSTGITELHQVFPRNETYAPSPLFPVMFAFQNPTIAYSLTPSLSVTLLKWNQSISDWDVNDTTNFHLGEMANASDSEPFFVHHVFGGNFDTEAYWSLGWSLTWINCTEGEGRYIYPYSGNFHHYVRFTTEEGGREPDLVASSDDSQCSDFPSVTLNITEIGEPYPQSYPGQWCAYFSSVKPDPKPCEVQVSSELQESILASATNVFCRGLEDVDCPSDEDDEEGHGETMRGSLAATVAACFVSVAVGMSLLIV</sequence>
<protein>
    <recommendedName>
        <fullName evidence="2">DUF7136 domain-containing protein</fullName>
    </recommendedName>
</protein>
<dbReference type="InterPro" id="IPR055560">
    <property type="entry name" value="DUF7136"/>
</dbReference>
<keyword evidence="1" id="KW-0732">Signal</keyword>
<evidence type="ECO:0000256" key="1">
    <source>
        <dbReference type="SAM" id="SignalP"/>
    </source>
</evidence>
<dbReference type="EMBL" id="MU251300">
    <property type="protein sequence ID" value="KAG9249582.1"/>
    <property type="molecule type" value="Genomic_DNA"/>
</dbReference>
<dbReference type="Proteomes" id="UP000887229">
    <property type="component" value="Unassembled WGS sequence"/>
</dbReference>
<proteinExistence type="predicted"/>
<feature type="signal peptide" evidence="1">
    <location>
        <begin position="1"/>
        <end position="25"/>
    </location>
</feature>
<gene>
    <name evidence="3" type="ORF">F5Z01DRAFT_474282</name>
</gene>
<dbReference type="Pfam" id="PF23584">
    <property type="entry name" value="DUF7136"/>
    <property type="match status" value="1"/>
</dbReference>